<protein>
    <recommendedName>
        <fullName evidence="4">Protein quiver</fullName>
    </recommendedName>
</protein>
<dbReference type="EnsemblMetazoa" id="XM_038209067.1">
    <property type="protein sequence ID" value="XP_038064995.1"/>
    <property type="gene ID" value="LOC119735369"/>
</dbReference>
<dbReference type="RefSeq" id="XP_038064995.1">
    <property type="nucleotide sequence ID" value="XM_038209067.1"/>
</dbReference>
<proteinExistence type="predicted"/>
<evidence type="ECO:0008006" key="4">
    <source>
        <dbReference type="Google" id="ProtNLM"/>
    </source>
</evidence>
<evidence type="ECO:0000256" key="1">
    <source>
        <dbReference type="SAM" id="SignalP"/>
    </source>
</evidence>
<dbReference type="GeneID" id="119735369"/>
<evidence type="ECO:0000313" key="2">
    <source>
        <dbReference type="EnsemblMetazoa" id="XP_038064995.1"/>
    </source>
</evidence>
<sequence length="161" mass="16899">MGRKLLTLLLLFSSASNAIALKCHVCQANGVCDGDEIGDLQVCPSITGYVADQCVKFDGGISGSIAGTEITFNGVIRSCNLIPQNLDAPPLKCVSGSNATTYFRNVVGDLVPDATSIGDVLDITITGDLCYCADDGCNGANSLKPFLWLIITVGLMYLLLM</sequence>
<evidence type="ECO:0000313" key="3">
    <source>
        <dbReference type="Proteomes" id="UP000887568"/>
    </source>
</evidence>
<dbReference type="AlphaFoldDB" id="A0A914ALU7"/>
<keyword evidence="3" id="KW-1185">Reference proteome</keyword>
<dbReference type="OrthoDB" id="10152070at2759"/>
<reference evidence="2" key="1">
    <citation type="submission" date="2022-11" db="UniProtKB">
        <authorList>
            <consortium name="EnsemblMetazoa"/>
        </authorList>
    </citation>
    <scope>IDENTIFICATION</scope>
</reference>
<dbReference type="Proteomes" id="UP000887568">
    <property type="component" value="Unplaced"/>
</dbReference>
<feature type="signal peptide" evidence="1">
    <location>
        <begin position="1"/>
        <end position="20"/>
    </location>
</feature>
<accession>A0A914ALU7</accession>
<name>A0A914ALU7_PATMI</name>
<keyword evidence="1" id="KW-0732">Signal</keyword>
<organism evidence="2 3">
    <name type="scientific">Patiria miniata</name>
    <name type="common">Bat star</name>
    <name type="synonym">Asterina miniata</name>
    <dbReference type="NCBI Taxonomy" id="46514"/>
    <lineage>
        <taxon>Eukaryota</taxon>
        <taxon>Metazoa</taxon>
        <taxon>Echinodermata</taxon>
        <taxon>Eleutherozoa</taxon>
        <taxon>Asterozoa</taxon>
        <taxon>Asteroidea</taxon>
        <taxon>Valvatacea</taxon>
        <taxon>Valvatida</taxon>
        <taxon>Asterinidae</taxon>
        <taxon>Patiria</taxon>
    </lineage>
</organism>
<dbReference type="OMA" id="RYEGATM"/>
<feature type="chain" id="PRO_5037205431" description="Protein quiver" evidence="1">
    <location>
        <begin position="21"/>
        <end position="161"/>
    </location>
</feature>